<proteinExistence type="inferred from homology"/>
<dbReference type="InterPro" id="IPR027417">
    <property type="entry name" value="P-loop_NTPase"/>
</dbReference>
<dbReference type="SMART" id="SM00176">
    <property type="entry name" value="RAN"/>
    <property type="match status" value="1"/>
</dbReference>
<evidence type="ECO:0000256" key="6">
    <source>
        <dbReference type="ARBA" id="ARBA00023134"/>
    </source>
</evidence>
<dbReference type="SMART" id="SM00175">
    <property type="entry name" value="RAB"/>
    <property type="match status" value="1"/>
</dbReference>
<dbReference type="PROSITE" id="PS51421">
    <property type="entry name" value="RAS"/>
    <property type="match status" value="1"/>
</dbReference>
<evidence type="ECO:0000256" key="7">
    <source>
        <dbReference type="ARBA" id="ARBA00023242"/>
    </source>
</evidence>
<dbReference type="EMBL" id="SBIQ01000148">
    <property type="protein sequence ID" value="KAF7682981.1"/>
    <property type="molecule type" value="Genomic_DNA"/>
</dbReference>
<keyword evidence="4" id="KW-0547">Nucleotide-binding</keyword>
<comment type="subcellular location">
    <subcellularLocation>
        <location evidence="1">Nucleus</location>
    </subcellularLocation>
</comment>
<keyword evidence="9" id="KW-1185">Reference proteome</keyword>
<dbReference type="Gene3D" id="3.40.50.300">
    <property type="entry name" value="P-loop containing nucleotide triphosphate hydrolases"/>
    <property type="match status" value="1"/>
</dbReference>
<keyword evidence="5" id="KW-0653">Protein transport</keyword>
<comment type="caution">
    <text evidence="8">The sequence shown here is derived from an EMBL/GenBank/DDBJ whole genome shotgun (WGS) entry which is preliminary data.</text>
</comment>
<gene>
    <name evidence="8" type="ORF">TCON_1811</name>
</gene>
<evidence type="ECO:0000313" key="9">
    <source>
        <dbReference type="Proteomes" id="UP001516464"/>
    </source>
</evidence>
<dbReference type="NCBIfam" id="TIGR00231">
    <property type="entry name" value="small_GTP"/>
    <property type="match status" value="1"/>
</dbReference>
<evidence type="ECO:0000256" key="3">
    <source>
        <dbReference type="ARBA" id="ARBA00022448"/>
    </source>
</evidence>
<evidence type="ECO:0000313" key="8">
    <source>
        <dbReference type="EMBL" id="KAF7682981.1"/>
    </source>
</evidence>
<sequence length="226" mass="25380">MESGGDNQQVYKFKIVLVGDGGTGKTTYINRIREGSFIKAYHATVGAVVHNLYFRISPTHTIHFEVWDTAGQEVNSRLSDAYYIGAHGAIILFDVTSRVTLKNVPVWLRKIRALSDEENKIPVIVCGNKADCRDRKVKKKQIDEVLTNDITYYTDMSARSNYNFEVPFLELAKALLRVPDIKFISNISLAPAEVLMDETTVKESMKAMGIIREAAEGAELPDDDFE</sequence>
<dbReference type="PROSITE" id="PS51419">
    <property type="entry name" value="RAB"/>
    <property type="match status" value="1"/>
</dbReference>
<evidence type="ECO:0000256" key="5">
    <source>
        <dbReference type="ARBA" id="ARBA00022927"/>
    </source>
</evidence>
<dbReference type="InterPro" id="IPR002041">
    <property type="entry name" value="Ran_GTPase"/>
</dbReference>
<reference evidence="8 9" key="1">
    <citation type="submission" date="2019-01" db="EMBL/GenBank/DDBJ databases">
        <title>Genomes sequencing and comparative genomics of infectious freshwater microsporidia, Cucumispora dikerogammari and Thelohania contejeani.</title>
        <authorList>
            <person name="Cormier A."/>
            <person name="Giraud I."/>
            <person name="Wattier R."/>
            <person name="Teixeira M."/>
            <person name="Grandjean F."/>
            <person name="Rigaud T."/>
            <person name="Cordaux R."/>
        </authorList>
    </citation>
    <scope>NUCLEOTIDE SEQUENCE [LARGE SCALE GENOMIC DNA]</scope>
    <source>
        <strain evidence="8">T1</strain>
        <tissue evidence="8">Spores</tissue>
    </source>
</reference>
<keyword evidence="6" id="KW-0342">GTP-binding</keyword>
<name>A0ABQ7HXW4_9MICR</name>
<dbReference type="SMART" id="SM00173">
    <property type="entry name" value="RAS"/>
    <property type="match status" value="1"/>
</dbReference>
<organism evidence="8 9">
    <name type="scientific">Astathelohania contejeani</name>
    <dbReference type="NCBI Taxonomy" id="164912"/>
    <lineage>
        <taxon>Eukaryota</taxon>
        <taxon>Fungi</taxon>
        <taxon>Fungi incertae sedis</taxon>
        <taxon>Microsporidia</taxon>
        <taxon>Astathelohaniidae</taxon>
        <taxon>Astathelohania</taxon>
    </lineage>
</organism>
<dbReference type="SMART" id="SM00174">
    <property type="entry name" value="RHO"/>
    <property type="match status" value="1"/>
</dbReference>
<keyword evidence="3" id="KW-0813">Transport</keyword>
<dbReference type="Pfam" id="PF00071">
    <property type="entry name" value="Ras"/>
    <property type="match status" value="1"/>
</dbReference>
<evidence type="ECO:0000256" key="2">
    <source>
        <dbReference type="ARBA" id="ARBA00008028"/>
    </source>
</evidence>
<accession>A0ABQ7HXW4</accession>
<evidence type="ECO:0000256" key="1">
    <source>
        <dbReference type="ARBA" id="ARBA00004123"/>
    </source>
</evidence>
<dbReference type="PANTHER" id="PTHR24071:SF0">
    <property type="entry name" value="GTP-BINDING NUCLEAR PROTEIN RAN"/>
    <property type="match status" value="1"/>
</dbReference>
<comment type="similarity">
    <text evidence="2">Belongs to the small GTPase superfamily. Ran family.</text>
</comment>
<dbReference type="InterPro" id="IPR001806">
    <property type="entry name" value="Small_GTPase"/>
</dbReference>
<dbReference type="SUPFAM" id="SSF52540">
    <property type="entry name" value="P-loop containing nucleoside triphosphate hydrolases"/>
    <property type="match status" value="1"/>
</dbReference>
<dbReference type="PRINTS" id="PR00449">
    <property type="entry name" value="RASTRNSFRMNG"/>
</dbReference>
<protein>
    <submittedName>
        <fullName evidence="8">GTP-binding nuclear protein Ran</fullName>
    </submittedName>
</protein>
<dbReference type="Proteomes" id="UP001516464">
    <property type="component" value="Unassembled WGS sequence"/>
</dbReference>
<dbReference type="PROSITE" id="PS51418">
    <property type="entry name" value="RAN"/>
    <property type="match status" value="1"/>
</dbReference>
<dbReference type="InterPro" id="IPR005225">
    <property type="entry name" value="Small_GTP-bd"/>
</dbReference>
<keyword evidence="7" id="KW-0539">Nucleus</keyword>
<dbReference type="PANTHER" id="PTHR24071">
    <property type="entry name" value="RAN GTPASE"/>
    <property type="match status" value="1"/>
</dbReference>
<evidence type="ECO:0000256" key="4">
    <source>
        <dbReference type="ARBA" id="ARBA00022741"/>
    </source>
</evidence>